<comment type="caution">
    <text evidence="1">The sequence shown here is derived from an EMBL/GenBank/DDBJ whole genome shotgun (WGS) entry which is preliminary data.</text>
</comment>
<sequence>MSWLFNIKCRDKKKHTPLMPFMYSKTWHCVREKGMDYSNAWLIVTEAKTLAMAWHGIKKTPPFGSRGYLFRIQTLKEFVLPVIFPSVLQSCFRAAL</sequence>
<evidence type="ECO:0000313" key="2">
    <source>
        <dbReference type="Proteomes" id="UP001054945"/>
    </source>
</evidence>
<accession>A0AAV4WBC9</accession>
<name>A0AAV4WBC9_CAEEX</name>
<organism evidence="1 2">
    <name type="scientific">Caerostris extrusa</name>
    <name type="common">Bark spider</name>
    <name type="synonym">Caerostris bankana</name>
    <dbReference type="NCBI Taxonomy" id="172846"/>
    <lineage>
        <taxon>Eukaryota</taxon>
        <taxon>Metazoa</taxon>
        <taxon>Ecdysozoa</taxon>
        <taxon>Arthropoda</taxon>
        <taxon>Chelicerata</taxon>
        <taxon>Arachnida</taxon>
        <taxon>Araneae</taxon>
        <taxon>Araneomorphae</taxon>
        <taxon>Entelegynae</taxon>
        <taxon>Araneoidea</taxon>
        <taxon>Araneidae</taxon>
        <taxon>Caerostris</taxon>
    </lineage>
</organism>
<protein>
    <submittedName>
        <fullName evidence="1">Uncharacterized protein</fullName>
    </submittedName>
</protein>
<gene>
    <name evidence="1" type="ORF">CEXT_481461</name>
</gene>
<evidence type="ECO:0000313" key="1">
    <source>
        <dbReference type="EMBL" id="GIY79509.1"/>
    </source>
</evidence>
<dbReference type="EMBL" id="BPLR01015897">
    <property type="protein sequence ID" value="GIY79509.1"/>
    <property type="molecule type" value="Genomic_DNA"/>
</dbReference>
<reference evidence="1 2" key="1">
    <citation type="submission" date="2021-06" db="EMBL/GenBank/DDBJ databases">
        <title>Caerostris extrusa draft genome.</title>
        <authorList>
            <person name="Kono N."/>
            <person name="Arakawa K."/>
        </authorList>
    </citation>
    <scope>NUCLEOTIDE SEQUENCE [LARGE SCALE GENOMIC DNA]</scope>
</reference>
<keyword evidence="2" id="KW-1185">Reference proteome</keyword>
<dbReference type="Proteomes" id="UP001054945">
    <property type="component" value="Unassembled WGS sequence"/>
</dbReference>
<dbReference type="AlphaFoldDB" id="A0AAV4WBC9"/>
<proteinExistence type="predicted"/>